<accession>A0A2A3EAR0</accession>
<dbReference type="AlphaFoldDB" id="A0A2A3EAR0"/>
<dbReference type="SUPFAM" id="SSF56112">
    <property type="entry name" value="Protein kinase-like (PK-like)"/>
    <property type="match status" value="1"/>
</dbReference>
<dbReference type="SMART" id="SM00587">
    <property type="entry name" value="CHK"/>
    <property type="match status" value="1"/>
</dbReference>
<dbReference type="EMBL" id="KZ288302">
    <property type="protein sequence ID" value="PBC28817.1"/>
    <property type="molecule type" value="Genomic_DNA"/>
</dbReference>
<dbReference type="STRING" id="94128.A0A2A3EAR0"/>
<name>A0A2A3EAR0_APICC</name>
<dbReference type="Pfam" id="PF02958">
    <property type="entry name" value="EcKL"/>
    <property type="match status" value="1"/>
</dbReference>
<protein>
    <recommendedName>
        <fullName evidence="1">CHK kinase-like domain-containing protein</fullName>
    </recommendedName>
</protein>
<reference evidence="2 3" key="1">
    <citation type="submission" date="2014-07" db="EMBL/GenBank/DDBJ databases">
        <title>Genomic and transcriptomic analysis on Apis cerana provide comprehensive insights into honey bee biology.</title>
        <authorList>
            <person name="Diao Q."/>
            <person name="Sun L."/>
            <person name="Zheng H."/>
            <person name="Zheng H."/>
            <person name="Xu S."/>
            <person name="Wang S."/>
            <person name="Zeng Z."/>
            <person name="Hu F."/>
            <person name="Su S."/>
            <person name="Wu J."/>
        </authorList>
    </citation>
    <scope>NUCLEOTIDE SEQUENCE [LARGE SCALE GENOMIC DNA]</scope>
    <source>
        <tissue evidence="2">Pupae without intestine</tissue>
    </source>
</reference>
<evidence type="ECO:0000313" key="3">
    <source>
        <dbReference type="Proteomes" id="UP000242457"/>
    </source>
</evidence>
<proteinExistence type="predicted"/>
<dbReference type="PANTHER" id="PTHR11012">
    <property type="entry name" value="PROTEIN KINASE-LIKE DOMAIN-CONTAINING"/>
    <property type="match status" value="1"/>
</dbReference>
<organism evidence="2 3">
    <name type="scientific">Apis cerana cerana</name>
    <name type="common">Oriental honeybee</name>
    <dbReference type="NCBI Taxonomy" id="94128"/>
    <lineage>
        <taxon>Eukaryota</taxon>
        <taxon>Metazoa</taxon>
        <taxon>Ecdysozoa</taxon>
        <taxon>Arthropoda</taxon>
        <taxon>Hexapoda</taxon>
        <taxon>Insecta</taxon>
        <taxon>Pterygota</taxon>
        <taxon>Neoptera</taxon>
        <taxon>Endopterygota</taxon>
        <taxon>Hymenoptera</taxon>
        <taxon>Apocrita</taxon>
        <taxon>Aculeata</taxon>
        <taxon>Apoidea</taxon>
        <taxon>Anthophila</taxon>
        <taxon>Apidae</taxon>
        <taxon>Apis</taxon>
    </lineage>
</organism>
<dbReference type="InterPro" id="IPR011009">
    <property type="entry name" value="Kinase-like_dom_sf"/>
</dbReference>
<dbReference type="InterPro" id="IPR004119">
    <property type="entry name" value="EcKL"/>
</dbReference>
<dbReference type="Gene3D" id="3.90.1200.10">
    <property type="match status" value="1"/>
</dbReference>
<dbReference type="InterPro" id="IPR015897">
    <property type="entry name" value="CHK_kinase-like"/>
</dbReference>
<gene>
    <name evidence="2" type="ORF">APICC_03589</name>
</gene>
<dbReference type="OrthoDB" id="8250698at2759"/>
<sequence length="401" mass="46583">MVDKLEWLNNEFVQRVLQYNEYDTSINVTNISVKPATSKGDNYASDMYRVTVKYTQKEGKTRVNKETSIVCKFEPLEEDARKEAIMSMGIFENEIFMMSNSLRKMQQMLGSRLGANVLYFRMERPICLMLEDLARLGFRMADRFSGLDFDHSKLTLQSLGKFHAASVALCEKEPKLKTLYQKGILYEGMPTEFRFFFVSAIKALGDDLPNWPQDVKRYQNKVKKFAEVVYDRGLAALRRNDDEFNVINHGDSWTNNMMYRYDENSKPVQHVFVDYQMSIYTSPAIDLLYFLNATVQNEVNTESLLEEYVNTLTSTMKRLGCKTTPPTIKDIKKYMRERIAWGMLAAATVLPFTLMDKSQVVSLDELIKRKDTFDYPGTKNPMYRKVMAERLVKFEEAGVFD</sequence>
<keyword evidence="3" id="KW-1185">Reference proteome</keyword>
<evidence type="ECO:0000259" key="1">
    <source>
        <dbReference type="SMART" id="SM00587"/>
    </source>
</evidence>
<evidence type="ECO:0000313" key="2">
    <source>
        <dbReference type="EMBL" id="PBC28817.1"/>
    </source>
</evidence>
<dbReference type="PANTHER" id="PTHR11012:SF56">
    <property type="entry name" value="CHK KINASE-LIKE DOMAIN-CONTAINING PROTEIN-RELATED"/>
    <property type="match status" value="1"/>
</dbReference>
<dbReference type="Proteomes" id="UP000242457">
    <property type="component" value="Unassembled WGS sequence"/>
</dbReference>
<feature type="domain" description="CHK kinase-like" evidence="1">
    <location>
        <begin position="128"/>
        <end position="318"/>
    </location>
</feature>